<feature type="compositionally biased region" description="Gly residues" evidence="2">
    <location>
        <begin position="1810"/>
        <end position="1821"/>
    </location>
</feature>
<accession>A0A388THV7</accession>
<feature type="compositionally biased region" description="Low complexity" evidence="2">
    <location>
        <begin position="1716"/>
        <end position="1732"/>
    </location>
</feature>
<keyword evidence="5" id="KW-1185">Reference proteome</keyword>
<feature type="compositionally biased region" description="Gly residues" evidence="2">
    <location>
        <begin position="1688"/>
        <end position="1715"/>
    </location>
</feature>
<feature type="compositionally biased region" description="Low complexity" evidence="2">
    <location>
        <begin position="2355"/>
        <end position="2366"/>
    </location>
</feature>
<dbReference type="Proteomes" id="UP000275925">
    <property type="component" value="Unassembled WGS sequence"/>
</dbReference>
<keyword evidence="3" id="KW-0812">Transmembrane</keyword>
<feature type="region of interest" description="Disordered" evidence="2">
    <location>
        <begin position="2860"/>
        <end position="2882"/>
    </location>
</feature>
<feature type="compositionally biased region" description="Low complexity" evidence="2">
    <location>
        <begin position="1745"/>
        <end position="1755"/>
    </location>
</feature>
<name>A0A388THV7_9BACT</name>
<gene>
    <name evidence="4" type="ORF">NO2_1234</name>
</gene>
<dbReference type="PANTHER" id="PTHR34491">
    <property type="entry name" value="A-TYPE INCLUSION PROTEIN, PUTATIVE-RELATED"/>
    <property type="match status" value="1"/>
</dbReference>
<comment type="caution">
    <text evidence="4">The sequence shown here is derived from an EMBL/GenBank/DDBJ whole genome shotgun (WGS) entry which is preliminary data.</text>
</comment>
<proteinExistence type="predicted"/>
<feature type="non-terminal residue" evidence="4">
    <location>
        <position position="3606"/>
    </location>
</feature>
<feature type="compositionally biased region" description="Low complexity" evidence="2">
    <location>
        <begin position="1922"/>
        <end position="1931"/>
    </location>
</feature>
<feature type="compositionally biased region" description="Polar residues" evidence="2">
    <location>
        <begin position="2421"/>
        <end position="2440"/>
    </location>
</feature>
<feature type="transmembrane region" description="Helical" evidence="3">
    <location>
        <begin position="257"/>
        <end position="275"/>
    </location>
</feature>
<feature type="transmembrane region" description="Helical" evidence="3">
    <location>
        <begin position="287"/>
        <end position="313"/>
    </location>
</feature>
<feature type="non-terminal residue" evidence="4">
    <location>
        <position position="1"/>
    </location>
</feature>
<protein>
    <submittedName>
        <fullName evidence="4">Uncharacterized protein</fullName>
    </submittedName>
</protein>
<feature type="coiled-coil region" evidence="1">
    <location>
        <begin position="3279"/>
        <end position="3339"/>
    </location>
</feature>
<feature type="region of interest" description="Disordered" evidence="2">
    <location>
        <begin position="3582"/>
        <end position="3606"/>
    </location>
</feature>
<organism evidence="4 5">
    <name type="scientific">Candidatus Termititenax persephonae</name>
    <dbReference type="NCBI Taxonomy" id="2218525"/>
    <lineage>
        <taxon>Bacteria</taxon>
        <taxon>Bacillati</taxon>
        <taxon>Candidatus Margulisiibacteriota</taxon>
        <taxon>Candidatus Termititenacia</taxon>
        <taxon>Candidatus Termititenacales</taxon>
        <taxon>Candidatus Termititenacaceae</taxon>
        <taxon>Candidatus Termititenax</taxon>
    </lineage>
</organism>
<evidence type="ECO:0000256" key="1">
    <source>
        <dbReference type="SAM" id="Coils"/>
    </source>
</evidence>
<keyword evidence="3" id="KW-0472">Membrane</keyword>
<feature type="region of interest" description="Disordered" evidence="2">
    <location>
        <begin position="1919"/>
        <end position="1984"/>
    </location>
</feature>
<evidence type="ECO:0000256" key="2">
    <source>
        <dbReference type="SAM" id="MobiDB-lite"/>
    </source>
</evidence>
<feature type="compositionally biased region" description="Pro residues" evidence="2">
    <location>
        <begin position="1733"/>
        <end position="1744"/>
    </location>
</feature>
<keyword evidence="3" id="KW-1133">Transmembrane helix</keyword>
<feature type="coiled-coil region" evidence="1">
    <location>
        <begin position="472"/>
        <end position="499"/>
    </location>
</feature>
<sequence length="3606" mass="387447">QLDLVNTLKDLFSINAYMPAQDLAGLVKYGREYGLGDDLYGRRVERFNPAAGYVADNTVSTYTPLDADNQKKITEFYKSKFGLNGWSEGSYEEAYDAVQSMKPRSVTGGNSATQSSFSAAFYKDNQFNTQKAIADMANIGTYIKGGDFWSFDDVAFEQARARLIFQRNLLSIMAMLVEAEMESHNIVASELEMPGSEEGYKSMKASQIIQAETDYLIKGVNELKKEATGVVTQHNQLMESIQTKKLDEIQKFTDDTLLYTGTTLSITAIGLYLLAQTATMIAENVALGLIGGFFTTPFGLALLAMMVALSGVLKAIPSVASTAMTLARDASNALFAHEKLKLTEEKTDSTKDTLKSSLKSARDEIALAGQIRMIDMVTSSHQETATVSKNLFQQYGLLSSASNVKFLSGEDGLYYEDEEQMLLIERDLSRQQIVNRSLLSLHGAKAQSRASVHQEMTGKSSYNSSNVAQTMIEQEQSIITEKFNELRQLRQEYAAAMNSKIQADINKTKLVAKAATNVAAFTLGCVTQLIPVVGIGPSTLMGIAGTIFGFAESRGVFDKDDQRPLLQTDSLLGSRVISNMELAKVGGNILTEMKKGSAIKLTSGSVGKSGNPISGYPRSVGAVRLEFEAVDTSSGQSEQESRSNPDLIFTTDNSFGLDSGLLAEFIRDYSGFSLNNGRLAIGRTMTQSEYEALIRKINAQYTANVGAVNGLAAKTSASITQQAGQPSQVANGALYGDWVVLNIPYLTPGLEEYFRQDDTKYRLGSDGKWSMKVTYVATHTTVITGSGESASTTTTYTWELAAASFNADKNNLKSFLFEEQNSLTEAAQDIYHASNFRSMVTLDYKLSDKFKEEFKNRDQFTWEEKTITNPITGVSKVVTYLYMKGILDENSVNSFVYGKDLEVDGPKDIPDDVEVKMPGKQSAPDLLPDDSNAIAALQKKAEKYFTTDEDDTSKYYWDAPSAKMNSCPFSEARLAELGLMYDSVFKRIFAVEKDNFKKNYKTWLSAGERQVLKELIETVDPASKEGDAPSDKDMQGDAATTVETPDYIATDSIPGVQSDGYSNEITGGFSGNWKEQDYQMMYRARIAKMRYDLTCQVNIRRCEYMLKRYELESRNIVHQEMTNTTTYQLSTVPEQALTAEYSYINSVIAAYASREEQRINTHNTILEREESRVRNLTIGIAGPYGFLVSAAWRPKALDIKVGNGKKLFGFVKQNIGITGISNGVSDKDLENLNNYRNVNGTLTAIEDSSHNNVSVYDLASLNRFIDDKSVQTGFFGIKAIQIVPNVDELQKATAAIYSLIYVNACLQSLYSAKSASRSMVHSILTNVSNLTLSSYSGAAIQSENALITAKAQDLSKNVSDLAAMAQKRVEAEQEQLAATIKATISGLAQVVTAAAVAPLLVRTVSEVGGYVELIQTVGSILNTLFDLFYSIGKAIALDELVRKNAEENKDMVKKAKENEKKARENSIGSEEEQAQANVEEIGDETISPSGNSSAAKFQMSMIQAQMKKTERIKAAMRKVKKAANDSRGKITAKLSGTPGAQITGAAEMVAGAESGAAEAMLSEMMNIASSNEAVEKKQAAIGSEIAGNASAFANSVKSTVEMGMKVSALNKDENATLGGTLNELGKLAKNSGNAKDFFKGLGKALLGAMGIGSKGDSGGGGEKPKKKTFKEKYNDEMAKMEKGVAKRNGGGAATGGQSGGIQATDGGGTGGGDAGGAPSESSSSGDTSGSSPAPAPSAPAPAAPAPAATAAPASASGGGNAGGGAPSGSSSGGDTSAPAAPAPASAPASDGDAGGGNTPAPAAPAPAAASGGGDGDGGGGDTSSTTTVTTDTDGEGGAWRAFGASGILKDTVGAIAGPTARLLGLGGAGYDGMKPEHAAMSAIFDFYGLTTILKLAQVFANILNGGLFTVNSGQVVKPGSVPDTASTAAPTPDTPPPPPEKDDLISLDEVPEVTSTAVSGGANRAQEEYEGGEDLFSADSTTLSDKGRNAAKEVARFLRNGGDPSKIKLFIQSMNTNKDGSTISAKENVDTLLGREEAFLNEINRQMGGTLSEEQIGAIKGNTRFQLTGAASSTSQKYTDSNGYTGYRQNYNKANLATSQAELKKLMGDRGRGGNVDRYAYNSNPTADNDFGRGDLRSATLEVNGVTDHGYSGSVNIDGQAHTITKDNFKKNEDGTYSLTMADGSVIDLRGEETDDGNITFSGLVNDPAQAASQAVAEGVVAANQEKAIEALMKATGMTKEEALAFITDDDGNVLEGKALENAVNKEIKRCNDEKLAAFFMETGLTTETEGKTYEEVLFDKDIAESESFIDVRTANDKAQRQLALKQLDASALAGGGAGADASSATNSGETSISAAVPAAETTTPENSPTMPTPDNPITVMTKAGATLTDYGKYMTYEANGELFYALPKTKTETKTDENGDTSTTTSTLEGQFSLYQASDVQMGGDGTPQAKDGAESVGDASREGNEQGGNDYNMNVPEEYKPSDDTLWTSIDYAMKAITAFLKKKAEEDRIKAEMDALSEVIGGMATLLAGLDPRDAQEVMSTLAGSYMDESEINVSSHSAFNESLQKAFLGEGVQDDFFTNLDGTAAGGLFWVAQKAGNAMRDARLKNIVLEKAVVEGMIDTLLKERGLEPNTPAYIEEASKLSNSTTIDINKVRDMVRSLKLAGISDPKQASDISAALFTKFTENGNKINNAEIATILSKNGRQNIKRQTLDWIRRRTQAICTDTRERVAHPEKYITAYDEQLSSDPNVQKAAQALRGVEAKFQAKLDAAGIQKKTVTDSRPPLNYYVKTDEDGGVRIWIPKGADAQRIVADFVQKADPPLPENTSISVTDGTQAAGEIVSTGYVVGADGVVKQAETPATDGATALPQDDTAPAQPRTRSAEFKDFEDAMAGQEEYQQAVDNYHNALLPYKTSPYLSGNRIDLLGLLKGTVAMPGVSFLVNGERILPDETRGLPELIGGENKIEIVVDTEHFQATNLDELNDILCTESGNFSVTLCRNGKPMLGCKDLAPTDFRVGVILAARPKGQSMTMADIINNGRQAKVMLDFSQASRNKLARAGAKRICNSLDGLNRRNDVLLREHKALTGSSWIPLHPSDVSYNNILRDTQITNPSTDPAQLEKQQHQAVQEVLEANILALYTLSEAGETTPAQERILAAMEKEYLKVSSEKLKLEPSAAQTQLTELRNTVDGMAENHTGNFGELLAQARQIVGNSAKLGDLNTARNNACTGGLGNNEIKEYAKLFRDNPAMLKRLMQQIVDRHQFSGAPIAYDPEYQIIVAAYEVAMSELNVEISNLQDQMDEILIVPEEQRKEEQKQKLNELQRQVNQAQAVRQELETALKYFHDELHRLLSTGVTRFRESGQNNPGLSYAEIKKKGNGTDIEAMLRRSTNQMCAAWALYENRKDAQNLDEVLSKLPTLDYKEATESFAKTVVLLGGDKSEETLLSVRNTVTGFTDFYANNLDASAEDIRAKAEKLKELLIATGTLRRDDEEGIRAFSERVEQLIGYKYSDSVSLAPEQITERRQAQAAIALVEITKILSSQTQVILFHESDLTTSTTSDGAGPLLTDAACRQVARYFSLPGSAASGSSPDIQATDGSSQTARPPA</sequence>
<dbReference type="EMBL" id="BGZO01000044">
    <property type="protein sequence ID" value="GBR76736.1"/>
    <property type="molecule type" value="Genomic_DNA"/>
</dbReference>
<feature type="region of interest" description="Disordered" evidence="2">
    <location>
        <begin position="2412"/>
        <end position="2478"/>
    </location>
</feature>
<evidence type="ECO:0000313" key="5">
    <source>
        <dbReference type="Proteomes" id="UP000275925"/>
    </source>
</evidence>
<feature type="coiled-coil region" evidence="1">
    <location>
        <begin position="1437"/>
        <end position="1472"/>
    </location>
</feature>
<reference evidence="4 5" key="1">
    <citation type="journal article" date="2019" name="ISME J.">
        <title>Genome analyses of uncultured TG2/ZB3 bacteria in 'Margulisbacteria' specifically attached to ectosymbiotic spirochetes of protists in the termite gut.</title>
        <authorList>
            <person name="Utami Y.D."/>
            <person name="Kuwahara H."/>
            <person name="Igai K."/>
            <person name="Murakami T."/>
            <person name="Sugaya K."/>
            <person name="Morikawa T."/>
            <person name="Nagura Y."/>
            <person name="Yuki M."/>
            <person name="Deevong P."/>
            <person name="Inoue T."/>
            <person name="Kihara K."/>
            <person name="Lo N."/>
            <person name="Yamada A."/>
            <person name="Ohkuma M."/>
            <person name="Hongoh Y."/>
        </authorList>
    </citation>
    <scope>NUCLEOTIDE SEQUENCE [LARGE SCALE GENOMIC DNA]</scope>
    <source>
        <strain evidence="4">NkOx7-02</strain>
    </source>
</reference>
<feature type="region of interest" description="Disordered" evidence="2">
    <location>
        <begin position="1686"/>
        <end position="1837"/>
    </location>
</feature>
<feature type="region of interest" description="Disordered" evidence="2">
    <location>
        <begin position="2336"/>
        <end position="2379"/>
    </location>
</feature>
<feature type="compositionally biased region" description="Low complexity" evidence="2">
    <location>
        <begin position="1822"/>
        <end position="1831"/>
    </location>
</feature>
<feature type="compositionally biased region" description="Polar residues" evidence="2">
    <location>
        <begin position="3591"/>
        <end position="3606"/>
    </location>
</feature>
<dbReference type="PANTHER" id="PTHR34491:SF74">
    <property type="entry name" value="DUF4456 DOMAIN-CONTAINING PROTEIN"/>
    <property type="match status" value="1"/>
</dbReference>
<evidence type="ECO:0000313" key="4">
    <source>
        <dbReference type="EMBL" id="GBR76736.1"/>
    </source>
</evidence>
<feature type="compositionally biased region" description="Low complexity" evidence="2">
    <location>
        <begin position="1767"/>
        <end position="1791"/>
    </location>
</feature>
<keyword evidence="1" id="KW-0175">Coiled coil</keyword>
<feature type="compositionally biased region" description="Gly residues" evidence="2">
    <location>
        <begin position="1756"/>
        <end position="1766"/>
    </location>
</feature>
<evidence type="ECO:0000256" key="3">
    <source>
        <dbReference type="SAM" id="Phobius"/>
    </source>
</evidence>